<dbReference type="Pfam" id="PF12697">
    <property type="entry name" value="Abhydrolase_6"/>
    <property type="match status" value="1"/>
</dbReference>
<organism evidence="2 3">
    <name type="scientific">Mycolicibacterium fortuitum</name>
    <name type="common">Mycobacterium fortuitum</name>
    <dbReference type="NCBI Taxonomy" id="1766"/>
    <lineage>
        <taxon>Bacteria</taxon>
        <taxon>Bacillati</taxon>
        <taxon>Actinomycetota</taxon>
        <taxon>Actinomycetes</taxon>
        <taxon>Mycobacteriales</taxon>
        <taxon>Mycobacteriaceae</taxon>
        <taxon>Mycolicibacterium</taxon>
    </lineage>
</organism>
<evidence type="ECO:0000313" key="2">
    <source>
        <dbReference type="EMBL" id="MDV7293846.1"/>
    </source>
</evidence>
<evidence type="ECO:0000259" key="1">
    <source>
        <dbReference type="Pfam" id="PF12697"/>
    </source>
</evidence>
<gene>
    <name evidence="2" type="ORF">R4485_27205</name>
</gene>
<dbReference type="InterPro" id="IPR000073">
    <property type="entry name" value="AB_hydrolase_1"/>
</dbReference>
<name>A0AAE5AEX7_MYCFO</name>
<dbReference type="SUPFAM" id="SSF53474">
    <property type="entry name" value="alpha/beta-Hydrolases"/>
    <property type="match status" value="1"/>
</dbReference>
<protein>
    <submittedName>
        <fullName evidence="2">Alpha/beta hydrolase</fullName>
    </submittedName>
</protein>
<dbReference type="GO" id="GO:0046464">
    <property type="term" value="P:acylglycerol catabolic process"/>
    <property type="evidence" value="ECO:0007669"/>
    <property type="project" value="TreeGrafter"/>
</dbReference>
<dbReference type="InterPro" id="IPR029058">
    <property type="entry name" value="AB_hydrolase_fold"/>
</dbReference>
<accession>A0AAE5AEX7</accession>
<dbReference type="Proteomes" id="UP001186041">
    <property type="component" value="Unassembled WGS sequence"/>
</dbReference>
<feature type="domain" description="AB hydrolase-1" evidence="1">
    <location>
        <begin position="30"/>
        <end position="258"/>
    </location>
</feature>
<comment type="caution">
    <text evidence="2">The sequence shown here is derived from an EMBL/GenBank/DDBJ whole genome shotgun (WGS) entry which is preliminary data.</text>
</comment>
<dbReference type="PANTHER" id="PTHR43798:SF5">
    <property type="entry name" value="MONOACYLGLYCEROL LIPASE ABHD6"/>
    <property type="match status" value="1"/>
</dbReference>
<dbReference type="RefSeq" id="WP_235627222.1">
    <property type="nucleotide sequence ID" value="NZ_CP011269.1"/>
</dbReference>
<dbReference type="AlphaFoldDB" id="A0AAE5AEX7"/>
<dbReference type="InterPro" id="IPR050266">
    <property type="entry name" value="AB_hydrolase_sf"/>
</dbReference>
<sequence>MRVLMERQFIEGPVGRLGVLCTGESAHEPLVLLHPINAAAVVWSDVVRRLDRSVVAIDLRGHGDSTANGPFTVEQGYVRDVLTVLDSLGHDRVHLCGGSLGGTISVALAALCPKRVLSVTTFGSTLGTGLTSEAIDAMVQELLEKGTVRYFADLVPQIVGAAHRRSARLQKLMAVAAGERKEAVVAQIMRGAFGADIRDLAGNLAGSGIPVHAVVGADDPTCPPSMSQEIAAITAGSLTILDGVGHLPMLEVPTRVAEILKTVPGASS</sequence>
<evidence type="ECO:0000313" key="3">
    <source>
        <dbReference type="Proteomes" id="UP001186041"/>
    </source>
</evidence>
<dbReference type="Gene3D" id="3.40.50.1820">
    <property type="entry name" value="alpha/beta hydrolase"/>
    <property type="match status" value="1"/>
</dbReference>
<dbReference type="EMBL" id="JAWLVV010000032">
    <property type="protein sequence ID" value="MDV7293846.1"/>
    <property type="molecule type" value="Genomic_DNA"/>
</dbReference>
<dbReference type="PANTHER" id="PTHR43798">
    <property type="entry name" value="MONOACYLGLYCEROL LIPASE"/>
    <property type="match status" value="1"/>
</dbReference>
<proteinExistence type="predicted"/>
<dbReference type="GO" id="GO:0016020">
    <property type="term" value="C:membrane"/>
    <property type="evidence" value="ECO:0007669"/>
    <property type="project" value="TreeGrafter"/>
</dbReference>
<keyword evidence="2" id="KW-0378">Hydrolase</keyword>
<dbReference type="GO" id="GO:0047372">
    <property type="term" value="F:monoacylglycerol lipase activity"/>
    <property type="evidence" value="ECO:0007669"/>
    <property type="project" value="TreeGrafter"/>
</dbReference>
<reference evidence="2" key="1">
    <citation type="submission" date="2023-10" db="EMBL/GenBank/DDBJ databases">
        <title>Mycolicibacterium fortuitum clinical isolates causing pulmonary infections in humans.</title>
        <authorList>
            <person name="Mejia-Ponce P.M."/>
            <person name="Zenteno-Cuevas R."/>
            <person name="Licona-Cassani C."/>
        </authorList>
    </citation>
    <scope>NUCLEOTIDE SEQUENCE</scope>
    <source>
        <strain evidence="2">M8</strain>
    </source>
</reference>